<dbReference type="Proteomes" id="UP000799302">
    <property type="component" value="Unassembled WGS sequence"/>
</dbReference>
<dbReference type="InterPro" id="IPR000432">
    <property type="entry name" value="DNA_mismatch_repair_MutS_C"/>
</dbReference>
<dbReference type="SMART" id="SM00534">
    <property type="entry name" value="MUTSac"/>
    <property type="match status" value="1"/>
</dbReference>
<feature type="region of interest" description="Disordered" evidence="5">
    <location>
        <begin position="1"/>
        <end position="158"/>
    </location>
</feature>
<feature type="domain" description="DNA mismatch repair proteins mutS family" evidence="7">
    <location>
        <begin position="780"/>
        <end position="962"/>
    </location>
</feature>
<dbReference type="SUPFAM" id="SSF48334">
    <property type="entry name" value="DNA repair protein MutS, domain III"/>
    <property type="match status" value="1"/>
</dbReference>
<feature type="compositionally biased region" description="Low complexity" evidence="5">
    <location>
        <begin position="12"/>
        <end position="27"/>
    </location>
</feature>
<comment type="similarity">
    <text evidence="1">Belongs to the DNA mismatch repair MutS family.</text>
</comment>
<dbReference type="GO" id="GO:0006298">
    <property type="term" value="P:mismatch repair"/>
    <property type="evidence" value="ECO:0007669"/>
    <property type="project" value="InterPro"/>
</dbReference>
<keyword evidence="2" id="KW-0547">Nucleotide-binding</keyword>
<dbReference type="EMBL" id="MU004237">
    <property type="protein sequence ID" value="KAF2667799.1"/>
    <property type="molecule type" value="Genomic_DNA"/>
</dbReference>
<feature type="compositionally biased region" description="Basic and acidic residues" evidence="5">
    <location>
        <begin position="1021"/>
        <end position="1038"/>
    </location>
</feature>
<protein>
    <submittedName>
        <fullName evidence="8">Uncharacterized protein</fullName>
    </submittedName>
</protein>
<evidence type="ECO:0000256" key="4">
    <source>
        <dbReference type="ARBA" id="ARBA00023125"/>
    </source>
</evidence>
<dbReference type="AlphaFoldDB" id="A0A6A6U6C1"/>
<keyword evidence="9" id="KW-1185">Reference proteome</keyword>
<dbReference type="Pfam" id="PF05192">
    <property type="entry name" value="MutS_III"/>
    <property type="match status" value="1"/>
</dbReference>
<evidence type="ECO:0000313" key="8">
    <source>
        <dbReference type="EMBL" id="KAF2667799.1"/>
    </source>
</evidence>
<proteinExistence type="inferred from homology"/>
<organism evidence="8 9">
    <name type="scientific">Microthyrium microscopicum</name>
    <dbReference type="NCBI Taxonomy" id="703497"/>
    <lineage>
        <taxon>Eukaryota</taxon>
        <taxon>Fungi</taxon>
        <taxon>Dikarya</taxon>
        <taxon>Ascomycota</taxon>
        <taxon>Pezizomycotina</taxon>
        <taxon>Dothideomycetes</taxon>
        <taxon>Dothideomycetes incertae sedis</taxon>
        <taxon>Microthyriales</taxon>
        <taxon>Microthyriaceae</taxon>
        <taxon>Microthyrium</taxon>
    </lineage>
</organism>
<feature type="region of interest" description="Disordered" evidence="5">
    <location>
        <begin position="758"/>
        <end position="777"/>
    </location>
</feature>
<keyword evidence="3" id="KW-0067">ATP-binding</keyword>
<feature type="compositionally biased region" description="Polar residues" evidence="5">
    <location>
        <begin position="58"/>
        <end position="108"/>
    </location>
</feature>
<dbReference type="GO" id="GO:0051026">
    <property type="term" value="P:chiasma assembly"/>
    <property type="evidence" value="ECO:0007669"/>
    <property type="project" value="TreeGrafter"/>
</dbReference>
<dbReference type="InterPro" id="IPR036187">
    <property type="entry name" value="DNA_mismatch_repair_MutS_sf"/>
</dbReference>
<dbReference type="GO" id="GO:0030983">
    <property type="term" value="F:mismatched DNA binding"/>
    <property type="evidence" value="ECO:0007669"/>
    <property type="project" value="InterPro"/>
</dbReference>
<dbReference type="GO" id="GO:0005634">
    <property type="term" value="C:nucleus"/>
    <property type="evidence" value="ECO:0007669"/>
    <property type="project" value="TreeGrafter"/>
</dbReference>
<dbReference type="OrthoDB" id="29596at2759"/>
<dbReference type="SUPFAM" id="SSF52540">
    <property type="entry name" value="P-loop containing nucleoside triphosphate hydrolases"/>
    <property type="match status" value="1"/>
</dbReference>
<accession>A0A6A6U6C1</accession>
<feature type="compositionally biased region" description="Polar residues" evidence="5">
    <location>
        <begin position="122"/>
        <end position="132"/>
    </location>
</feature>
<gene>
    <name evidence="8" type="ORF">BT63DRAFT_433576</name>
</gene>
<evidence type="ECO:0000259" key="6">
    <source>
        <dbReference type="SMART" id="SM00533"/>
    </source>
</evidence>
<dbReference type="SMART" id="SM00533">
    <property type="entry name" value="MUTSd"/>
    <property type="match status" value="1"/>
</dbReference>
<feature type="compositionally biased region" description="Low complexity" evidence="5">
    <location>
        <begin position="109"/>
        <end position="121"/>
    </location>
</feature>
<dbReference type="InterPro" id="IPR007696">
    <property type="entry name" value="DNA_mismatch_repair_MutS_core"/>
</dbReference>
<feature type="domain" description="DNA mismatch repair protein MutS core" evidence="6">
    <location>
        <begin position="399"/>
        <end position="737"/>
    </location>
</feature>
<dbReference type="Gene3D" id="1.10.1420.10">
    <property type="match status" value="1"/>
</dbReference>
<dbReference type="Pfam" id="PF00488">
    <property type="entry name" value="MutS_V"/>
    <property type="match status" value="1"/>
</dbReference>
<feature type="compositionally biased region" description="Polar residues" evidence="5">
    <location>
        <begin position="767"/>
        <end position="777"/>
    </location>
</feature>
<feature type="region of interest" description="Disordered" evidence="5">
    <location>
        <begin position="1018"/>
        <end position="1038"/>
    </location>
</feature>
<dbReference type="GO" id="GO:0005524">
    <property type="term" value="F:ATP binding"/>
    <property type="evidence" value="ECO:0007669"/>
    <property type="project" value="UniProtKB-KW"/>
</dbReference>
<dbReference type="InterPro" id="IPR045076">
    <property type="entry name" value="MutS"/>
</dbReference>
<evidence type="ECO:0000256" key="1">
    <source>
        <dbReference type="ARBA" id="ARBA00006271"/>
    </source>
</evidence>
<evidence type="ECO:0000256" key="5">
    <source>
        <dbReference type="SAM" id="MobiDB-lite"/>
    </source>
</evidence>
<evidence type="ECO:0000256" key="3">
    <source>
        <dbReference type="ARBA" id="ARBA00022840"/>
    </source>
</evidence>
<feature type="compositionally biased region" description="Polar residues" evidence="5">
    <location>
        <begin position="37"/>
        <end position="47"/>
    </location>
</feature>
<sequence length="1038" mass="114134">MSQADHSRRSQGAASSPASRSNPSGQSLASASRKHTSTQSNRGSGSWRSKYFPKRSTKSTSSGPKNTQKSGRQPQRSPSRAVSRPQQCNRSTTREASTNSYLTTSVDQTRTTSSGRRGTARMGQQRTSTTQDISHEAQVDSGEVGTDTNGSIHRLESSAPENRGEVIMALEFRNGGGIGCAYYTAIDEKLFLMQDSKMTDMTVIDQLKVHIEPDAILVSTAIDDKILAYLDPQYALEGTMVEESDGFGLPYKVDLRPSKEFKPEGGKAKLMNLQLARVVNENTKFVVPNDFIDGPLDDGADLGRQEHLLRLSGTLDMNSHIALGCAGAVLGYLQRRRAGEYLPGDTGARELFRVNSVEQFSVKEAMFITMDTLQSLQIVETESHPNSQNQGPSRSKGFKEGFSIYGLFHYLARTSQGRYSLRQYFMRPSRDIDVINERLDTISAFLLPSNSTHLDELVGCLKHIKNMRAVLGNLRKGTTGGPQKGMATGVPIWSQLKSFSFYALSIRDIMQEMYGLEHVAIARKILERFDGRCLASVGQLVEDVIDVEESKILQRPVVRDHMNEELDEMKRLYAGLDSFLVEIAKHIEVSLPDVYQQLDHPLDVGYYPRIGYVLQVGEDLAGAFEAHFEGINKPWSHVFTASGFACYKSPEMDEMDEKLGDVWYTITDKEIEIVHQLAQDVLQHEETLGEISDICGELDCLTALALGARNHNLVRPHLTLENVIEITAGRHLLQELSVPAYVANDAFIHAGKPETTESKALSHHIGDSSTDANSSSAPGSAMLVLTGPNYSGKSVYMKQLALIVYMSHVGCFVPAHSARIGMTDKILTRVATKETVSKFQSSFGIDLAQMSLALGQATPRNGAGLLCGALEHLLRLDEDCPKVVVATHFHEIFEHGFLPPQPRLQFGHMEVKVDLTTAEVNDQLTYLYNFRTGRSVSTFGATCAALNGIDAAIVERAEDLILMSARGEDLVAACAFLPDSEAMDLEIAEVVSRDFLALNLEHGEARELLESTLTVEVATTESKESQNGGRDEVEMAGS</sequence>
<dbReference type="InterPro" id="IPR027417">
    <property type="entry name" value="P-loop_NTPase"/>
</dbReference>
<dbReference type="PANTHER" id="PTHR11361">
    <property type="entry name" value="DNA MISMATCH REPAIR PROTEIN MUTS FAMILY MEMBER"/>
    <property type="match status" value="1"/>
</dbReference>
<evidence type="ECO:0000259" key="7">
    <source>
        <dbReference type="SMART" id="SM00534"/>
    </source>
</evidence>
<reference evidence="8" key="1">
    <citation type="journal article" date="2020" name="Stud. Mycol.">
        <title>101 Dothideomycetes genomes: a test case for predicting lifestyles and emergence of pathogens.</title>
        <authorList>
            <person name="Haridas S."/>
            <person name="Albert R."/>
            <person name="Binder M."/>
            <person name="Bloem J."/>
            <person name="Labutti K."/>
            <person name="Salamov A."/>
            <person name="Andreopoulos B."/>
            <person name="Baker S."/>
            <person name="Barry K."/>
            <person name="Bills G."/>
            <person name="Bluhm B."/>
            <person name="Cannon C."/>
            <person name="Castanera R."/>
            <person name="Culley D."/>
            <person name="Daum C."/>
            <person name="Ezra D."/>
            <person name="Gonzalez J."/>
            <person name="Henrissat B."/>
            <person name="Kuo A."/>
            <person name="Liang C."/>
            <person name="Lipzen A."/>
            <person name="Lutzoni F."/>
            <person name="Magnuson J."/>
            <person name="Mondo S."/>
            <person name="Nolan M."/>
            <person name="Ohm R."/>
            <person name="Pangilinan J."/>
            <person name="Park H.-J."/>
            <person name="Ramirez L."/>
            <person name="Alfaro M."/>
            <person name="Sun H."/>
            <person name="Tritt A."/>
            <person name="Yoshinaga Y."/>
            <person name="Zwiers L.-H."/>
            <person name="Turgeon B."/>
            <person name="Goodwin S."/>
            <person name="Spatafora J."/>
            <person name="Crous P."/>
            <person name="Grigoriev I."/>
        </authorList>
    </citation>
    <scope>NUCLEOTIDE SEQUENCE</scope>
    <source>
        <strain evidence="8">CBS 115976</strain>
    </source>
</reference>
<evidence type="ECO:0000313" key="9">
    <source>
        <dbReference type="Proteomes" id="UP000799302"/>
    </source>
</evidence>
<name>A0A6A6U6C1_9PEZI</name>
<keyword evidence="4" id="KW-0238">DNA-binding</keyword>
<dbReference type="Gene3D" id="3.40.50.300">
    <property type="entry name" value="P-loop containing nucleotide triphosphate hydrolases"/>
    <property type="match status" value="1"/>
</dbReference>
<dbReference type="GO" id="GO:0140664">
    <property type="term" value="F:ATP-dependent DNA damage sensor activity"/>
    <property type="evidence" value="ECO:0007669"/>
    <property type="project" value="InterPro"/>
</dbReference>
<dbReference type="PANTHER" id="PTHR11361:SF20">
    <property type="entry name" value="MUTS PROTEIN HOMOLOG 5"/>
    <property type="match status" value="1"/>
</dbReference>
<evidence type="ECO:0000256" key="2">
    <source>
        <dbReference type="ARBA" id="ARBA00022741"/>
    </source>
</evidence>